<dbReference type="Proteomes" id="UP000617951">
    <property type="component" value="Unassembled WGS sequence"/>
</dbReference>
<dbReference type="GO" id="GO:0051301">
    <property type="term" value="P:cell division"/>
    <property type="evidence" value="ECO:0007669"/>
    <property type="project" value="UniProtKB-KW"/>
</dbReference>
<dbReference type="InterPro" id="IPR002104">
    <property type="entry name" value="Integrase_catalytic"/>
</dbReference>
<evidence type="ECO:0000313" key="13">
    <source>
        <dbReference type="Proteomes" id="UP000617951"/>
    </source>
</evidence>
<evidence type="ECO:0000256" key="5">
    <source>
        <dbReference type="ARBA" id="ARBA00022908"/>
    </source>
</evidence>
<evidence type="ECO:0000256" key="7">
    <source>
        <dbReference type="ARBA" id="ARBA00023172"/>
    </source>
</evidence>
<keyword evidence="13" id="KW-1185">Reference proteome</keyword>
<evidence type="ECO:0000256" key="3">
    <source>
        <dbReference type="ARBA" id="ARBA00022618"/>
    </source>
</evidence>
<evidence type="ECO:0000256" key="6">
    <source>
        <dbReference type="ARBA" id="ARBA00023125"/>
    </source>
</evidence>
<sequence>MEKNKSYYDQRNIDTLQKIRSLLLELPDWFGGFMRACETTHSALTRLNYCFDTRVFLTYLVQEHPDFYGYSMKYITTDMIGRLSLTDLEIYVEYLGYYVDSEENEHENAERGKARKIASLRSLFKYLYKKELISSNPAELLDMPKIHEKAIVHLSPEEVAAMIDVIESGEGLSKKQLQYHKQTMRRDAAICVLFLTTGIRISELVGLDIADVDFENLSFKVTRKGGNQSILYFDAETKEALQKYIDERKAQGSYSLRSPLFLSMQNKRMSVRSVENMVEKYARIAAPLKKITPHKLRSTYGTMLYQETGDIYLVADVLGHKDVNTTRKHYASMSDEHRKRAAKAIRLRKKSDE</sequence>
<keyword evidence="2" id="KW-0963">Cytoplasm</keyword>
<keyword evidence="7" id="KW-0233">DNA recombination</keyword>
<dbReference type="SUPFAM" id="SSF56349">
    <property type="entry name" value="DNA breaking-rejoining enzymes"/>
    <property type="match status" value="1"/>
</dbReference>
<evidence type="ECO:0000259" key="11">
    <source>
        <dbReference type="PROSITE" id="PS51900"/>
    </source>
</evidence>
<accession>A0A926DHV9</accession>
<feature type="domain" description="Tyr recombinase" evidence="10">
    <location>
        <begin position="149"/>
        <end position="343"/>
    </location>
</feature>
<evidence type="ECO:0000256" key="2">
    <source>
        <dbReference type="ARBA" id="ARBA00022490"/>
    </source>
</evidence>
<evidence type="ECO:0000313" key="12">
    <source>
        <dbReference type="EMBL" id="MBC8537569.1"/>
    </source>
</evidence>
<reference evidence="12" key="1">
    <citation type="submission" date="2020-08" db="EMBL/GenBank/DDBJ databases">
        <title>Genome public.</title>
        <authorList>
            <person name="Liu C."/>
            <person name="Sun Q."/>
        </authorList>
    </citation>
    <scope>NUCLEOTIDE SEQUENCE</scope>
    <source>
        <strain evidence="12">NSJ-63</strain>
    </source>
</reference>
<dbReference type="InterPro" id="IPR044068">
    <property type="entry name" value="CB"/>
</dbReference>
<dbReference type="GO" id="GO:0006310">
    <property type="term" value="P:DNA recombination"/>
    <property type="evidence" value="ECO:0007669"/>
    <property type="project" value="UniProtKB-KW"/>
</dbReference>
<dbReference type="GO" id="GO:0003677">
    <property type="term" value="F:DNA binding"/>
    <property type="evidence" value="ECO:0007669"/>
    <property type="project" value="UniProtKB-UniRule"/>
</dbReference>
<name>A0A926DHV9_9FIRM</name>
<dbReference type="InterPro" id="IPR050090">
    <property type="entry name" value="Tyrosine_recombinase_XerCD"/>
</dbReference>
<dbReference type="AlphaFoldDB" id="A0A926DHV9"/>
<evidence type="ECO:0000259" key="10">
    <source>
        <dbReference type="PROSITE" id="PS51898"/>
    </source>
</evidence>
<organism evidence="12 13">
    <name type="scientific">Guopingia tenuis</name>
    <dbReference type="NCBI Taxonomy" id="2763656"/>
    <lineage>
        <taxon>Bacteria</taxon>
        <taxon>Bacillati</taxon>
        <taxon>Bacillota</taxon>
        <taxon>Clostridia</taxon>
        <taxon>Christensenellales</taxon>
        <taxon>Christensenellaceae</taxon>
        <taxon>Guopingia</taxon>
    </lineage>
</organism>
<keyword evidence="4" id="KW-0159">Chromosome partition</keyword>
<evidence type="ECO:0000256" key="1">
    <source>
        <dbReference type="ARBA" id="ARBA00004496"/>
    </source>
</evidence>
<comment type="caution">
    <text evidence="12">The sequence shown here is derived from an EMBL/GenBank/DDBJ whole genome shotgun (WGS) entry which is preliminary data.</text>
</comment>
<proteinExistence type="predicted"/>
<keyword evidence="5" id="KW-0229">DNA integration</keyword>
<dbReference type="GO" id="GO:0007059">
    <property type="term" value="P:chromosome segregation"/>
    <property type="evidence" value="ECO:0007669"/>
    <property type="project" value="UniProtKB-KW"/>
</dbReference>
<dbReference type="GO" id="GO:0005737">
    <property type="term" value="C:cytoplasm"/>
    <property type="evidence" value="ECO:0007669"/>
    <property type="project" value="UniProtKB-SubCell"/>
</dbReference>
<dbReference type="InterPro" id="IPR010998">
    <property type="entry name" value="Integrase_recombinase_N"/>
</dbReference>
<dbReference type="Gene3D" id="1.10.443.10">
    <property type="entry name" value="Intergrase catalytic core"/>
    <property type="match status" value="1"/>
</dbReference>
<dbReference type="PROSITE" id="PS51898">
    <property type="entry name" value="TYR_RECOMBINASE"/>
    <property type="match status" value="1"/>
</dbReference>
<keyword evidence="8" id="KW-0131">Cell cycle</keyword>
<protein>
    <submittedName>
        <fullName evidence="12">Tyrosine-type recombinase/integrase</fullName>
    </submittedName>
</protein>
<dbReference type="Gene3D" id="1.10.150.130">
    <property type="match status" value="1"/>
</dbReference>
<dbReference type="PANTHER" id="PTHR30349:SF77">
    <property type="entry name" value="TYROSINE RECOMBINASE XERC"/>
    <property type="match status" value="1"/>
</dbReference>
<feature type="domain" description="Core-binding (CB)" evidence="11">
    <location>
        <begin position="24"/>
        <end position="128"/>
    </location>
</feature>
<dbReference type="GO" id="GO:0015074">
    <property type="term" value="P:DNA integration"/>
    <property type="evidence" value="ECO:0007669"/>
    <property type="project" value="UniProtKB-KW"/>
</dbReference>
<dbReference type="RefSeq" id="WP_249279471.1">
    <property type="nucleotide sequence ID" value="NZ_JACRSS010000001.1"/>
</dbReference>
<evidence type="ECO:0000256" key="8">
    <source>
        <dbReference type="ARBA" id="ARBA00023306"/>
    </source>
</evidence>
<evidence type="ECO:0000256" key="9">
    <source>
        <dbReference type="PROSITE-ProRule" id="PRU01248"/>
    </source>
</evidence>
<dbReference type="PROSITE" id="PS51900">
    <property type="entry name" value="CB"/>
    <property type="match status" value="1"/>
</dbReference>
<dbReference type="InterPro" id="IPR013762">
    <property type="entry name" value="Integrase-like_cat_sf"/>
</dbReference>
<keyword evidence="6 9" id="KW-0238">DNA-binding</keyword>
<gene>
    <name evidence="12" type="ORF">H8693_01315</name>
</gene>
<dbReference type="InterPro" id="IPR011010">
    <property type="entry name" value="DNA_brk_join_enz"/>
</dbReference>
<comment type="subcellular location">
    <subcellularLocation>
        <location evidence="1">Cytoplasm</location>
    </subcellularLocation>
</comment>
<keyword evidence="3" id="KW-0132">Cell division</keyword>
<evidence type="ECO:0000256" key="4">
    <source>
        <dbReference type="ARBA" id="ARBA00022829"/>
    </source>
</evidence>
<dbReference type="Pfam" id="PF00589">
    <property type="entry name" value="Phage_integrase"/>
    <property type="match status" value="1"/>
</dbReference>
<dbReference type="PANTHER" id="PTHR30349">
    <property type="entry name" value="PHAGE INTEGRASE-RELATED"/>
    <property type="match status" value="1"/>
</dbReference>
<dbReference type="EMBL" id="JACRSS010000001">
    <property type="protein sequence ID" value="MBC8537569.1"/>
    <property type="molecule type" value="Genomic_DNA"/>
</dbReference>